<dbReference type="InterPro" id="IPR045092">
    <property type="entry name" value="Rrp6-like"/>
</dbReference>
<feature type="domain" description="HRDC" evidence="10">
    <location>
        <begin position="428"/>
        <end position="508"/>
    </location>
</feature>
<feature type="compositionally biased region" description="Basic and acidic residues" evidence="9">
    <location>
        <begin position="162"/>
        <end position="172"/>
    </location>
</feature>
<dbReference type="OrthoDB" id="2250022at2759"/>
<dbReference type="SMART" id="SM00341">
    <property type="entry name" value="HRDC"/>
    <property type="match status" value="1"/>
</dbReference>
<keyword evidence="6 11" id="KW-0269">Exonuclease</keyword>
<evidence type="ECO:0000256" key="5">
    <source>
        <dbReference type="ARBA" id="ARBA00022835"/>
    </source>
</evidence>
<dbReference type="Proteomes" id="UP000243579">
    <property type="component" value="Unassembled WGS sequence"/>
</dbReference>
<name>A0A1V9YZK9_ACHHY</name>
<dbReference type="GO" id="GO:0003727">
    <property type="term" value="F:single-stranded RNA binding"/>
    <property type="evidence" value="ECO:0007669"/>
    <property type="project" value="TreeGrafter"/>
</dbReference>
<dbReference type="Pfam" id="PF01612">
    <property type="entry name" value="DNA_pol_A_exo1"/>
    <property type="match status" value="1"/>
</dbReference>
<evidence type="ECO:0000256" key="8">
    <source>
        <dbReference type="ARBA" id="ARBA00043957"/>
    </source>
</evidence>
<dbReference type="PROSITE" id="PS50967">
    <property type="entry name" value="HRDC"/>
    <property type="match status" value="1"/>
</dbReference>
<dbReference type="GO" id="GO:0071039">
    <property type="term" value="P:nuclear polyadenylation-dependent CUT catabolic process"/>
    <property type="evidence" value="ECO:0007669"/>
    <property type="project" value="TreeGrafter"/>
</dbReference>
<evidence type="ECO:0000256" key="4">
    <source>
        <dbReference type="ARBA" id="ARBA00022801"/>
    </source>
</evidence>
<dbReference type="GO" id="GO:0071051">
    <property type="term" value="P:poly(A)-dependent snoRNA 3'-end processing"/>
    <property type="evidence" value="ECO:0007669"/>
    <property type="project" value="TreeGrafter"/>
</dbReference>
<dbReference type="GO" id="GO:0071044">
    <property type="term" value="P:histone mRNA catabolic process"/>
    <property type="evidence" value="ECO:0007669"/>
    <property type="project" value="TreeGrafter"/>
</dbReference>
<keyword evidence="4" id="KW-0378">Hydrolase</keyword>
<dbReference type="PANTHER" id="PTHR12124:SF47">
    <property type="entry name" value="EXOSOME COMPONENT 10"/>
    <property type="match status" value="1"/>
</dbReference>
<comment type="similarity">
    <text evidence="8">Belongs to the exosome component 10/RRP6 family.</text>
</comment>
<dbReference type="PANTHER" id="PTHR12124">
    <property type="entry name" value="POLYMYOSITIS/SCLERODERMA AUTOANTIGEN-RELATED"/>
    <property type="match status" value="1"/>
</dbReference>
<evidence type="ECO:0000313" key="11">
    <source>
        <dbReference type="EMBL" id="OQR91103.1"/>
    </source>
</evidence>
<dbReference type="GO" id="GO:0000175">
    <property type="term" value="F:3'-5'-RNA exonuclease activity"/>
    <property type="evidence" value="ECO:0007669"/>
    <property type="project" value="InterPro"/>
</dbReference>
<dbReference type="EMBL" id="JNBR01000557">
    <property type="protein sequence ID" value="OQR91103.1"/>
    <property type="molecule type" value="Genomic_DNA"/>
</dbReference>
<feature type="region of interest" description="Disordered" evidence="9">
    <location>
        <begin position="676"/>
        <end position="719"/>
    </location>
</feature>
<evidence type="ECO:0000256" key="2">
    <source>
        <dbReference type="ARBA" id="ARBA00022552"/>
    </source>
</evidence>
<evidence type="ECO:0000313" key="12">
    <source>
        <dbReference type="Proteomes" id="UP000243579"/>
    </source>
</evidence>
<keyword evidence="3" id="KW-0540">Nuclease</keyword>
<protein>
    <submittedName>
        <fullName evidence="11">Exosome complex exonuclease RRP6-like protein</fullName>
    </submittedName>
</protein>
<dbReference type="GO" id="GO:0000166">
    <property type="term" value="F:nucleotide binding"/>
    <property type="evidence" value="ECO:0007669"/>
    <property type="project" value="InterPro"/>
</dbReference>
<organism evidence="11 12">
    <name type="scientific">Achlya hypogyna</name>
    <name type="common">Oomycete</name>
    <name type="synonym">Protoachlya hypogyna</name>
    <dbReference type="NCBI Taxonomy" id="1202772"/>
    <lineage>
        <taxon>Eukaryota</taxon>
        <taxon>Sar</taxon>
        <taxon>Stramenopiles</taxon>
        <taxon>Oomycota</taxon>
        <taxon>Saprolegniomycetes</taxon>
        <taxon>Saprolegniales</taxon>
        <taxon>Achlyaceae</taxon>
        <taxon>Achlya</taxon>
    </lineage>
</organism>
<dbReference type="SUPFAM" id="SSF53098">
    <property type="entry name" value="Ribonuclease H-like"/>
    <property type="match status" value="1"/>
</dbReference>
<dbReference type="InterPro" id="IPR002121">
    <property type="entry name" value="HRDC_dom"/>
</dbReference>
<dbReference type="InterPro" id="IPR002562">
    <property type="entry name" value="3'-5'_exonuclease_dom"/>
</dbReference>
<keyword evidence="7" id="KW-0539">Nucleus</keyword>
<dbReference type="Gene3D" id="3.30.420.10">
    <property type="entry name" value="Ribonuclease H-like superfamily/Ribonuclease H"/>
    <property type="match status" value="1"/>
</dbReference>
<dbReference type="GO" id="GO:0071035">
    <property type="term" value="P:nuclear polyadenylation-dependent rRNA catabolic process"/>
    <property type="evidence" value="ECO:0007669"/>
    <property type="project" value="TreeGrafter"/>
</dbReference>
<gene>
    <name evidence="11" type="ORF">ACHHYP_04984</name>
</gene>
<keyword evidence="5" id="KW-0271">Exosome</keyword>
<dbReference type="GO" id="GO:0071037">
    <property type="term" value="P:nuclear polyadenylation-dependent snRNA catabolic process"/>
    <property type="evidence" value="ECO:0007669"/>
    <property type="project" value="TreeGrafter"/>
</dbReference>
<dbReference type="GO" id="GO:0071040">
    <property type="term" value="P:nuclear polyadenylation-dependent antisense transcript catabolic process"/>
    <property type="evidence" value="ECO:0007669"/>
    <property type="project" value="TreeGrafter"/>
</dbReference>
<sequence length="719" mass="79118">MDLPATFVEGLYRHVLLGVKASNAIPSSEDEFHFHYKFNDEFRGQADALGGRVTALLHQIQSINNKLKGKEDDDVADFDPLEENGPLTDLVDSLLEDATKQIERFQKGEVQPAPAPAPVAAPVTTNAAISKPQDKFEDKIDNSDAPFVAKLKSKPHASTVATEHDNTGSDEPYHPYRSEITSLVYQPWQLAPSNEKREMIPLDAAAYTWVDTPEALEAMIASLSTADLLAIDLEHHSYRSYQGFLCLMQISTWDADWLVDTLALRSHLHTLNTIFCDPTKLKVLHGADMDVLWLQRDLGLYLVNMFDTGRAARCLQYPRFSLAYLLQTHCAVTADKQYQLADWRIRPLDDPLVKYAREDTRYLLYIYEVLKAELLKGKHGAQNLLLTTYAASATVALAVYEKPKVPTSDELLDLCIKLKNTVGLQTISASQHHLFEALYLWRDGLARRLDESPAYVCPNAVLMKLMTGAPATPAALFRLCNPVPPLVRKHAHELTVLIAREAAAEPAPAPVAAPKKAMAATALVHEENAQIYGFAGWSVPKRETTVATDATESPFATTFAAPLARDAEAALEQVRQALAQTAFVVVGFAPEPAPVTEVAVKVEQAPVEYVAPKALSENYPKLKKRKFESKTTKEAAAATAAINEATDGTEFKGFDYAAAAATVEASKMDVNAMLQKQEDDKRKKRRAGYNPFVGAAAGGGKDTVNQKRGYNAPRSSTFR</sequence>
<dbReference type="InterPro" id="IPR044876">
    <property type="entry name" value="HRDC_dom_sf"/>
</dbReference>
<dbReference type="STRING" id="1202772.A0A1V9YZK9"/>
<dbReference type="Pfam" id="PF08066">
    <property type="entry name" value="PMC2NT"/>
    <property type="match status" value="1"/>
</dbReference>
<dbReference type="InterPro" id="IPR049559">
    <property type="entry name" value="Rrp6p-like_exo"/>
</dbReference>
<keyword evidence="12" id="KW-1185">Reference proteome</keyword>
<evidence type="ECO:0000256" key="7">
    <source>
        <dbReference type="ARBA" id="ARBA00023242"/>
    </source>
</evidence>
<dbReference type="GO" id="GO:0071038">
    <property type="term" value="P:TRAMP-dependent tRNA surveillance pathway"/>
    <property type="evidence" value="ECO:0007669"/>
    <property type="project" value="TreeGrafter"/>
</dbReference>
<dbReference type="GO" id="GO:0005730">
    <property type="term" value="C:nucleolus"/>
    <property type="evidence" value="ECO:0007669"/>
    <property type="project" value="TreeGrafter"/>
</dbReference>
<evidence type="ECO:0000256" key="3">
    <source>
        <dbReference type="ARBA" id="ARBA00022722"/>
    </source>
</evidence>
<dbReference type="GO" id="GO:0000176">
    <property type="term" value="C:nuclear exosome (RNase complex)"/>
    <property type="evidence" value="ECO:0007669"/>
    <property type="project" value="InterPro"/>
</dbReference>
<evidence type="ECO:0000256" key="9">
    <source>
        <dbReference type="SAM" id="MobiDB-lite"/>
    </source>
</evidence>
<proteinExistence type="inferred from homology"/>
<dbReference type="InterPro" id="IPR036397">
    <property type="entry name" value="RNaseH_sf"/>
</dbReference>
<dbReference type="InterPro" id="IPR010997">
    <property type="entry name" value="HRDC-like_sf"/>
</dbReference>
<comment type="caution">
    <text evidence="11">The sequence shown here is derived from an EMBL/GenBank/DDBJ whole genome shotgun (WGS) entry which is preliminary data.</text>
</comment>
<dbReference type="Pfam" id="PF00570">
    <property type="entry name" value="HRDC"/>
    <property type="match status" value="1"/>
</dbReference>
<keyword evidence="2" id="KW-0698">rRNA processing</keyword>
<accession>A0A1V9YZK9</accession>
<feature type="region of interest" description="Disordered" evidence="9">
    <location>
        <begin position="152"/>
        <end position="172"/>
    </location>
</feature>
<comment type="subcellular location">
    <subcellularLocation>
        <location evidence="1">Nucleus</location>
    </subcellularLocation>
</comment>
<reference evidence="11 12" key="1">
    <citation type="journal article" date="2014" name="Genome Biol. Evol.">
        <title>The secreted proteins of Achlya hypogyna and Thraustotheca clavata identify the ancestral oomycete secretome and reveal gene acquisitions by horizontal gene transfer.</title>
        <authorList>
            <person name="Misner I."/>
            <person name="Blouin N."/>
            <person name="Leonard G."/>
            <person name="Richards T.A."/>
            <person name="Lane C.E."/>
        </authorList>
    </citation>
    <scope>NUCLEOTIDE SEQUENCE [LARGE SCALE GENOMIC DNA]</scope>
    <source>
        <strain evidence="11 12">ATCC 48635</strain>
    </source>
</reference>
<dbReference type="Gene3D" id="1.10.150.80">
    <property type="entry name" value="HRDC domain"/>
    <property type="match status" value="1"/>
</dbReference>
<evidence type="ECO:0000256" key="6">
    <source>
        <dbReference type="ARBA" id="ARBA00022839"/>
    </source>
</evidence>
<dbReference type="FunFam" id="3.30.420.10:FF:000059">
    <property type="entry name" value="Exosome complex exonuclease Rrp6"/>
    <property type="match status" value="1"/>
</dbReference>
<dbReference type="SUPFAM" id="SSF47819">
    <property type="entry name" value="HRDC-like"/>
    <property type="match status" value="1"/>
</dbReference>
<evidence type="ECO:0000256" key="1">
    <source>
        <dbReference type="ARBA" id="ARBA00004123"/>
    </source>
</evidence>
<dbReference type="GO" id="GO:0071036">
    <property type="term" value="P:nuclear polyadenylation-dependent snoRNA catabolic process"/>
    <property type="evidence" value="ECO:0007669"/>
    <property type="project" value="TreeGrafter"/>
</dbReference>
<dbReference type="CDD" id="cd06147">
    <property type="entry name" value="Rrp6p_like_exo"/>
    <property type="match status" value="1"/>
</dbReference>
<dbReference type="InterPro" id="IPR012588">
    <property type="entry name" value="Exosome-assoc_fac_Rrp6_N"/>
</dbReference>
<dbReference type="SMART" id="SM00474">
    <property type="entry name" value="35EXOc"/>
    <property type="match status" value="1"/>
</dbReference>
<dbReference type="GO" id="GO:0000467">
    <property type="term" value="P:exonucleolytic trimming to generate mature 3'-end of 5.8S rRNA from tricistronic rRNA transcript (SSU-rRNA, 5.8S rRNA, LSU-rRNA)"/>
    <property type="evidence" value="ECO:0007669"/>
    <property type="project" value="InterPro"/>
</dbReference>
<dbReference type="InterPro" id="IPR012337">
    <property type="entry name" value="RNaseH-like_sf"/>
</dbReference>
<dbReference type="AlphaFoldDB" id="A0A1V9YZK9"/>
<evidence type="ECO:0000259" key="10">
    <source>
        <dbReference type="PROSITE" id="PS50967"/>
    </source>
</evidence>